<dbReference type="AlphaFoldDB" id="A0AAE1F5H5"/>
<feature type="region of interest" description="Disordered" evidence="2">
    <location>
        <begin position="242"/>
        <end position="273"/>
    </location>
</feature>
<feature type="region of interest" description="Disordered" evidence="2">
    <location>
        <begin position="170"/>
        <end position="208"/>
    </location>
</feature>
<feature type="compositionally biased region" description="Gly residues" evidence="2">
    <location>
        <begin position="387"/>
        <end position="407"/>
    </location>
</feature>
<reference evidence="3" key="1">
    <citation type="submission" date="2023-10" db="EMBL/GenBank/DDBJ databases">
        <title>Genome assemblies of two species of porcelain crab, Petrolisthes cinctipes and Petrolisthes manimaculis (Anomura: Porcellanidae).</title>
        <authorList>
            <person name="Angst P."/>
        </authorList>
    </citation>
    <scope>NUCLEOTIDE SEQUENCE</scope>
    <source>
        <strain evidence="3">PB745_01</strain>
        <tissue evidence="3">Gill</tissue>
    </source>
</reference>
<evidence type="ECO:0000313" key="4">
    <source>
        <dbReference type="Proteomes" id="UP001286313"/>
    </source>
</evidence>
<name>A0AAE1F5H5_PETCI</name>
<sequence length="461" mass="51093">MVGGEKSQDKELKAKRNKRKKYMEKRIKILSEALKNVDDEDGVMIKVYDDIHEELRVKTELAKKQKQKIKSMEKEISDLTSEFQEERTDYLETIRRQEQQMKLLNSILEKVQPTIRRDCNYSNLDAVKKEAMWEDEYQRWRIPDLQLVKTKLPPAGLSGTLTQSDFLNNKYSEQTTPSNSNNSRYSPPNRIQPGGRYPSQTAPARLGMWDDDDDEKILKTQKNGDTEKGERLLLGATDGVQPGVRARQVPPSARVGGWAAGLPGSDPPTPPEDTLEDELQQLELGQEDPFLQKLQKCEEENVAGNYFKPKKRANELLVRFQDDTNGINNGKTSTNKKASTTNNLFNTSLSQSMWASNNNLNLSSSFNNSTGSYNSSWGSNSSSSSLNGGGNGGGGGSGGIGGGNGSTGGGGVMSNGWLGNGFASISPEMSLRRPNRLEALPNIDRKSRKKSKDVLHTLDLI</sequence>
<accession>A0AAE1F5H5</accession>
<feature type="compositionally biased region" description="Basic and acidic residues" evidence="2">
    <location>
        <begin position="452"/>
        <end position="461"/>
    </location>
</feature>
<protein>
    <recommendedName>
        <fullName evidence="5">Kinesin-like protein KIF17</fullName>
    </recommendedName>
</protein>
<feature type="region of interest" description="Disordered" evidence="2">
    <location>
        <begin position="1"/>
        <end position="20"/>
    </location>
</feature>
<evidence type="ECO:0000313" key="3">
    <source>
        <dbReference type="EMBL" id="KAK3867613.1"/>
    </source>
</evidence>
<proteinExistence type="predicted"/>
<evidence type="ECO:0000256" key="1">
    <source>
        <dbReference type="SAM" id="Coils"/>
    </source>
</evidence>
<feature type="region of interest" description="Disordered" evidence="2">
    <location>
        <begin position="442"/>
        <end position="461"/>
    </location>
</feature>
<dbReference type="EMBL" id="JAWQEG010003167">
    <property type="protein sequence ID" value="KAK3867613.1"/>
    <property type="molecule type" value="Genomic_DNA"/>
</dbReference>
<keyword evidence="4" id="KW-1185">Reference proteome</keyword>
<gene>
    <name evidence="3" type="ORF">Pcinc_026936</name>
</gene>
<feature type="compositionally biased region" description="Low complexity" evidence="2">
    <location>
        <begin position="177"/>
        <end position="189"/>
    </location>
</feature>
<feature type="coiled-coil region" evidence="1">
    <location>
        <begin position="20"/>
        <end position="89"/>
    </location>
</feature>
<organism evidence="3 4">
    <name type="scientific">Petrolisthes cinctipes</name>
    <name type="common">Flat porcelain crab</name>
    <dbReference type="NCBI Taxonomy" id="88211"/>
    <lineage>
        <taxon>Eukaryota</taxon>
        <taxon>Metazoa</taxon>
        <taxon>Ecdysozoa</taxon>
        <taxon>Arthropoda</taxon>
        <taxon>Crustacea</taxon>
        <taxon>Multicrustacea</taxon>
        <taxon>Malacostraca</taxon>
        <taxon>Eumalacostraca</taxon>
        <taxon>Eucarida</taxon>
        <taxon>Decapoda</taxon>
        <taxon>Pleocyemata</taxon>
        <taxon>Anomura</taxon>
        <taxon>Galatheoidea</taxon>
        <taxon>Porcellanidae</taxon>
        <taxon>Petrolisthes</taxon>
    </lineage>
</organism>
<feature type="region of interest" description="Disordered" evidence="2">
    <location>
        <begin position="371"/>
        <end position="407"/>
    </location>
</feature>
<dbReference type="Proteomes" id="UP001286313">
    <property type="component" value="Unassembled WGS sequence"/>
</dbReference>
<evidence type="ECO:0000256" key="2">
    <source>
        <dbReference type="SAM" id="MobiDB-lite"/>
    </source>
</evidence>
<evidence type="ECO:0008006" key="5">
    <source>
        <dbReference type="Google" id="ProtNLM"/>
    </source>
</evidence>
<keyword evidence="1" id="KW-0175">Coiled coil</keyword>
<comment type="caution">
    <text evidence="3">The sequence shown here is derived from an EMBL/GenBank/DDBJ whole genome shotgun (WGS) entry which is preliminary data.</text>
</comment>
<feature type="compositionally biased region" description="Basic and acidic residues" evidence="2">
    <location>
        <begin position="1"/>
        <end position="14"/>
    </location>
</feature>
<feature type="compositionally biased region" description="Low complexity" evidence="2">
    <location>
        <begin position="371"/>
        <end position="386"/>
    </location>
</feature>